<name>A0ABR1Q8W2_9PEZI</name>
<comment type="caution">
    <text evidence="9">The sequence shown here is derived from an EMBL/GenBank/DDBJ whole genome shotgun (WGS) entry which is preliminary data.</text>
</comment>
<dbReference type="Gene3D" id="3.30.420.10">
    <property type="entry name" value="Ribonuclease H-like superfamily/Ribonuclease H"/>
    <property type="match status" value="1"/>
</dbReference>
<dbReference type="PROSITE" id="PS50879">
    <property type="entry name" value="RNASE_H_1"/>
    <property type="match status" value="1"/>
</dbReference>
<keyword evidence="10" id="KW-1185">Reference proteome</keyword>
<organism evidence="9 10">
    <name type="scientific">Apiospora aurea</name>
    <dbReference type="NCBI Taxonomy" id="335848"/>
    <lineage>
        <taxon>Eukaryota</taxon>
        <taxon>Fungi</taxon>
        <taxon>Dikarya</taxon>
        <taxon>Ascomycota</taxon>
        <taxon>Pezizomycotina</taxon>
        <taxon>Sordariomycetes</taxon>
        <taxon>Xylariomycetidae</taxon>
        <taxon>Amphisphaeriales</taxon>
        <taxon>Apiosporaceae</taxon>
        <taxon>Apiospora</taxon>
    </lineage>
</organism>
<protein>
    <recommendedName>
        <fullName evidence="3">ribonuclease H</fullName>
        <ecNumber evidence="3">3.1.26.4</ecNumber>
    </recommendedName>
</protein>
<evidence type="ECO:0000256" key="7">
    <source>
        <dbReference type="ARBA" id="ARBA00022801"/>
    </source>
</evidence>
<sequence>MVYKMNFYVDGGCRRNGQPYRVVGAAAAVWKQRYGQVYRTRALPPSFHHTIPEPTNQRAELTAIIMALEWALERYAQLRGYPKARIRIYSDSEYAVNCLTTWFWTWFGNGWRNADGLEVANRDLIEQALRLDHRIRRLGSLSYQWIPREQNHLADQCCNEELDKTERHY</sequence>
<dbReference type="Proteomes" id="UP001391051">
    <property type="component" value="Unassembled WGS sequence"/>
</dbReference>
<dbReference type="InterPro" id="IPR036397">
    <property type="entry name" value="RNaseH_sf"/>
</dbReference>
<comment type="similarity">
    <text evidence="2">Belongs to the RNase H family.</text>
</comment>
<evidence type="ECO:0000313" key="9">
    <source>
        <dbReference type="EMBL" id="KAK7948521.1"/>
    </source>
</evidence>
<evidence type="ECO:0000256" key="3">
    <source>
        <dbReference type="ARBA" id="ARBA00012180"/>
    </source>
</evidence>
<feature type="domain" description="RNase H type-1" evidence="8">
    <location>
        <begin position="1"/>
        <end position="163"/>
    </location>
</feature>
<evidence type="ECO:0000256" key="5">
    <source>
        <dbReference type="ARBA" id="ARBA00022723"/>
    </source>
</evidence>
<dbReference type="GeneID" id="92078691"/>
<keyword evidence="6" id="KW-0255">Endonuclease</keyword>
<dbReference type="RefSeq" id="XP_066698027.1">
    <property type="nucleotide sequence ID" value="XM_066845629.1"/>
</dbReference>
<evidence type="ECO:0000259" key="8">
    <source>
        <dbReference type="PROSITE" id="PS50879"/>
    </source>
</evidence>
<dbReference type="InterPro" id="IPR002156">
    <property type="entry name" value="RNaseH_domain"/>
</dbReference>
<dbReference type="EMBL" id="JAQQWE010000006">
    <property type="protein sequence ID" value="KAK7948521.1"/>
    <property type="molecule type" value="Genomic_DNA"/>
</dbReference>
<proteinExistence type="inferred from homology"/>
<dbReference type="InterPro" id="IPR050092">
    <property type="entry name" value="RNase_H"/>
</dbReference>
<evidence type="ECO:0000256" key="2">
    <source>
        <dbReference type="ARBA" id="ARBA00005300"/>
    </source>
</evidence>
<evidence type="ECO:0000256" key="6">
    <source>
        <dbReference type="ARBA" id="ARBA00022759"/>
    </source>
</evidence>
<dbReference type="PANTHER" id="PTHR10642">
    <property type="entry name" value="RIBONUCLEASE H1"/>
    <property type="match status" value="1"/>
</dbReference>
<evidence type="ECO:0000256" key="4">
    <source>
        <dbReference type="ARBA" id="ARBA00022722"/>
    </source>
</evidence>
<gene>
    <name evidence="9" type="ORF">PG986_009407</name>
</gene>
<dbReference type="EC" id="3.1.26.4" evidence="3"/>
<accession>A0ABR1Q8W2</accession>
<dbReference type="PANTHER" id="PTHR10642:SF26">
    <property type="entry name" value="RIBONUCLEASE H1"/>
    <property type="match status" value="1"/>
</dbReference>
<keyword evidence="7" id="KW-0378">Hydrolase</keyword>
<dbReference type="InterPro" id="IPR012337">
    <property type="entry name" value="RNaseH-like_sf"/>
</dbReference>
<dbReference type="Pfam" id="PF00075">
    <property type="entry name" value="RNase_H"/>
    <property type="match status" value="1"/>
</dbReference>
<comment type="catalytic activity">
    <reaction evidence="1">
        <text>Endonucleolytic cleavage to 5'-phosphomonoester.</text>
        <dbReference type="EC" id="3.1.26.4"/>
    </reaction>
</comment>
<dbReference type="SUPFAM" id="SSF53098">
    <property type="entry name" value="Ribonuclease H-like"/>
    <property type="match status" value="1"/>
</dbReference>
<keyword evidence="5" id="KW-0479">Metal-binding</keyword>
<evidence type="ECO:0000256" key="1">
    <source>
        <dbReference type="ARBA" id="ARBA00000077"/>
    </source>
</evidence>
<keyword evidence="4" id="KW-0540">Nuclease</keyword>
<reference evidence="9 10" key="1">
    <citation type="submission" date="2023-01" db="EMBL/GenBank/DDBJ databases">
        <title>Analysis of 21 Apiospora genomes using comparative genomics revels a genus with tremendous synthesis potential of carbohydrate active enzymes and secondary metabolites.</title>
        <authorList>
            <person name="Sorensen T."/>
        </authorList>
    </citation>
    <scope>NUCLEOTIDE SEQUENCE [LARGE SCALE GENOMIC DNA]</scope>
    <source>
        <strain evidence="9 10">CBS 24483</strain>
    </source>
</reference>
<evidence type="ECO:0000313" key="10">
    <source>
        <dbReference type="Proteomes" id="UP001391051"/>
    </source>
</evidence>